<dbReference type="AlphaFoldDB" id="A0AAD1ZR25"/>
<evidence type="ECO:0008006" key="9">
    <source>
        <dbReference type="Google" id="ProtNLM"/>
    </source>
</evidence>
<keyword evidence="5" id="KW-0648">Protein biosynthesis</keyword>
<dbReference type="GO" id="GO:0002161">
    <property type="term" value="F:aminoacyl-tRNA deacylase activity"/>
    <property type="evidence" value="ECO:0007669"/>
    <property type="project" value="InterPro"/>
</dbReference>
<dbReference type="PANTHER" id="PTHR45794">
    <property type="entry name" value="LEUCYL-TRNA SYNTHETASE"/>
    <property type="match status" value="1"/>
</dbReference>
<keyword evidence="4" id="KW-0067">ATP-binding</keyword>
<evidence type="ECO:0000256" key="1">
    <source>
        <dbReference type="ARBA" id="ARBA00005594"/>
    </source>
</evidence>
<dbReference type="InterPro" id="IPR009008">
    <property type="entry name" value="Val/Leu/Ile-tRNA-synth_edit"/>
</dbReference>
<dbReference type="SUPFAM" id="SSF52374">
    <property type="entry name" value="Nucleotidylyl transferase"/>
    <property type="match status" value="1"/>
</dbReference>
<evidence type="ECO:0000256" key="2">
    <source>
        <dbReference type="ARBA" id="ARBA00022598"/>
    </source>
</evidence>
<organism evidence="7 8">
    <name type="scientific">Fraxinus pennsylvanica</name>
    <dbReference type="NCBI Taxonomy" id="56036"/>
    <lineage>
        <taxon>Eukaryota</taxon>
        <taxon>Viridiplantae</taxon>
        <taxon>Streptophyta</taxon>
        <taxon>Embryophyta</taxon>
        <taxon>Tracheophyta</taxon>
        <taxon>Spermatophyta</taxon>
        <taxon>Magnoliopsida</taxon>
        <taxon>eudicotyledons</taxon>
        <taxon>Gunneridae</taxon>
        <taxon>Pentapetalae</taxon>
        <taxon>asterids</taxon>
        <taxon>lamiids</taxon>
        <taxon>Lamiales</taxon>
        <taxon>Oleaceae</taxon>
        <taxon>Oleeae</taxon>
        <taxon>Fraxinus</taxon>
    </lineage>
</organism>
<evidence type="ECO:0000313" key="8">
    <source>
        <dbReference type="Proteomes" id="UP000834106"/>
    </source>
</evidence>
<evidence type="ECO:0000256" key="3">
    <source>
        <dbReference type="ARBA" id="ARBA00022741"/>
    </source>
</evidence>
<keyword evidence="8" id="KW-1185">Reference proteome</keyword>
<dbReference type="PANTHER" id="PTHR45794:SF1">
    <property type="entry name" value="LEUCINE--TRNA LIGASE, CYTOPLASMIC"/>
    <property type="match status" value="1"/>
</dbReference>
<comment type="similarity">
    <text evidence="1">Belongs to the class-I aminoacyl-tRNA synthetase family.</text>
</comment>
<reference evidence="7" key="1">
    <citation type="submission" date="2023-05" db="EMBL/GenBank/DDBJ databases">
        <authorList>
            <person name="Huff M."/>
        </authorList>
    </citation>
    <scope>NUCLEOTIDE SEQUENCE</scope>
</reference>
<keyword evidence="3" id="KW-0547">Nucleotide-binding</keyword>
<proteinExistence type="inferred from homology"/>
<name>A0AAD1ZR25_9LAMI</name>
<dbReference type="InterPro" id="IPR004493">
    <property type="entry name" value="Leu-tRNA-synth_Ia_arc/euk"/>
</dbReference>
<dbReference type="EMBL" id="OU503048">
    <property type="protein sequence ID" value="CAI9773898.1"/>
    <property type="molecule type" value="Genomic_DNA"/>
</dbReference>
<evidence type="ECO:0000256" key="5">
    <source>
        <dbReference type="ARBA" id="ARBA00022917"/>
    </source>
</evidence>
<dbReference type="Gene3D" id="3.40.50.620">
    <property type="entry name" value="HUPs"/>
    <property type="match status" value="1"/>
</dbReference>
<evidence type="ECO:0000313" key="7">
    <source>
        <dbReference type="EMBL" id="CAI9773898.1"/>
    </source>
</evidence>
<accession>A0AAD1ZR25</accession>
<dbReference type="Gene3D" id="3.90.740.10">
    <property type="entry name" value="Valyl/Leucyl/Isoleucyl-tRNA synthetase, editing domain"/>
    <property type="match status" value="1"/>
</dbReference>
<dbReference type="GO" id="GO:0006429">
    <property type="term" value="P:leucyl-tRNA aminoacylation"/>
    <property type="evidence" value="ECO:0007669"/>
    <property type="project" value="InterPro"/>
</dbReference>
<dbReference type="InterPro" id="IPR014729">
    <property type="entry name" value="Rossmann-like_a/b/a_fold"/>
</dbReference>
<protein>
    <recommendedName>
        <fullName evidence="9">Leucyl-tRNA synthetase</fullName>
    </recommendedName>
</protein>
<evidence type="ECO:0000256" key="4">
    <source>
        <dbReference type="ARBA" id="ARBA00022840"/>
    </source>
</evidence>
<keyword evidence="2" id="KW-0436">Ligase</keyword>
<dbReference type="GO" id="GO:0004823">
    <property type="term" value="F:leucine-tRNA ligase activity"/>
    <property type="evidence" value="ECO:0007669"/>
    <property type="project" value="InterPro"/>
</dbReference>
<dbReference type="GO" id="GO:0005524">
    <property type="term" value="F:ATP binding"/>
    <property type="evidence" value="ECO:0007669"/>
    <property type="project" value="UniProtKB-KW"/>
</dbReference>
<sequence>MNPYFDSFVRWQMRKLKSMGKIVQDLRYTVYSPLDGQPCADHDRSSGEGVIPQEYTLIKMEVVSPFPPKMSVLEGKKVYLAAATLRPETMYGQTKCWAVPDGKYGSFEITLFNI</sequence>
<keyword evidence="6" id="KW-0030">Aminoacyl-tRNA synthetase</keyword>
<dbReference type="Proteomes" id="UP000834106">
    <property type="component" value="Chromosome 13"/>
</dbReference>
<evidence type="ECO:0000256" key="6">
    <source>
        <dbReference type="ARBA" id="ARBA00023146"/>
    </source>
</evidence>
<gene>
    <name evidence="7" type="ORF">FPE_LOCUS21328</name>
</gene>
<dbReference type="SUPFAM" id="SSF50677">
    <property type="entry name" value="ValRS/IleRS/LeuRS editing domain"/>
    <property type="match status" value="1"/>
</dbReference>